<comment type="caution">
    <text evidence="1">The sequence shown here is derived from an EMBL/GenBank/DDBJ whole genome shotgun (WGS) entry which is preliminary data.</text>
</comment>
<organism evidence="1 2">
    <name type="scientific">Panicum virgatum</name>
    <name type="common">Blackwell switchgrass</name>
    <dbReference type="NCBI Taxonomy" id="38727"/>
    <lineage>
        <taxon>Eukaryota</taxon>
        <taxon>Viridiplantae</taxon>
        <taxon>Streptophyta</taxon>
        <taxon>Embryophyta</taxon>
        <taxon>Tracheophyta</taxon>
        <taxon>Spermatophyta</taxon>
        <taxon>Magnoliopsida</taxon>
        <taxon>Liliopsida</taxon>
        <taxon>Poales</taxon>
        <taxon>Poaceae</taxon>
        <taxon>PACMAD clade</taxon>
        <taxon>Panicoideae</taxon>
        <taxon>Panicodae</taxon>
        <taxon>Paniceae</taxon>
        <taxon>Panicinae</taxon>
        <taxon>Panicum</taxon>
        <taxon>Panicum sect. Hiantes</taxon>
    </lineage>
</organism>
<gene>
    <name evidence="1" type="ORF">PVAP13_7KG104918</name>
</gene>
<dbReference type="EMBL" id="CM029049">
    <property type="protein sequence ID" value="KAG2570324.1"/>
    <property type="molecule type" value="Genomic_DNA"/>
</dbReference>
<dbReference type="Proteomes" id="UP000823388">
    <property type="component" value="Chromosome 7K"/>
</dbReference>
<evidence type="ECO:0000313" key="1">
    <source>
        <dbReference type="EMBL" id="KAG2570324.1"/>
    </source>
</evidence>
<proteinExistence type="predicted"/>
<keyword evidence="2" id="KW-1185">Reference proteome</keyword>
<reference evidence="1" key="1">
    <citation type="submission" date="2020-05" db="EMBL/GenBank/DDBJ databases">
        <title>WGS assembly of Panicum virgatum.</title>
        <authorList>
            <person name="Lovell J.T."/>
            <person name="Jenkins J."/>
            <person name="Shu S."/>
            <person name="Juenger T.E."/>
            <person name="Schmutz J."/>
        </authorList>
    </citation>
    <scope>NUCLEOTIDE SEQUENCE</scope>
    <source>
        <strain evidence="1">AP13</strain>
    </source>
</reference>
<evidence type="ECO:0000313" key="2">
    <source>
        <dbReference type="Proteomes" id="UP000823388"/>
    </source>
</evidence>
<accession>A0A8T0QJF1</accession>
<name>A0A8T0QJF1_PANVG</name>
<protein>
    <submittedName>
        <fullName evidence="1">Uncharacterized protein</fullName>
    </submittedName>
</protein>
<sequence length="179" mass="19566">MEQAREANREALKKEFMSLMQAAQGQPSLQHANNDRQQIAEVAPATIMGDGNETTTESNLDSSPLQTKLACTAPAGINTTRTTRSSVANNKQIGQYKGGNTTILYTTAKALKDNAAKKRAVSKRNQQSSSAHMFPNEINVVDNLIAKAFFSSIKLQVSIFVNPSCKTKMQFEWSARLKG</sequence>
<dbReference type="AlphaFoldDB" id="A0A8T0QJF1"/>